<protein>
    <recommendedName>
        <fullName evidence="9">GATA transcription factor</fullName>
    </recommendedName>
</protein>
<comment type="subcellular location">
    <subcellularLocation>
        <location evidence="1">Nucleus</location>
    </subcellularLocation>
</comment>
<dbReference type="InterPro" id="IPR044589">
    <property type="entry name" value="GATA26/27"/>
</dbReference>
<evidence type="ECO:0000256" key="3">
    <source>
        <dbReference type="PROSITE-ProRule" id="PRU00094"/>
    </source>
</evidence>
<evidence type="ECO:0000256" key="2">
    <source>
        <dbReference type="ARBA" id="ARBA00023242"/>
    </source>
</evidence>
<evidence type="ECO:0000313" key="8">
    <source>
        <dbReference type="Proteomes" id="UP001327560"/>
    </source>
</evidence>
<evidence type="ECO:0008006" key="9">
    <source>
        <dbReference type="Google" id="ProtNLM"/>
    </source>
</evidence>
<dbReference type="GO" id="GO:0005634">
    <property type="term" value="C:nucleus"/>
    <property type="evidence" value="ECO:0007669"/>
    <property type="project" value="UniProtKB-SubCell"/>
</dbReference>
<dbReference type="PANTHER" id="PTHR46855">
    <property type="entry name" value="OSJNBB0038F03.10 PROTEIN"/>
    <property type="match status" value="1"/>
</dbReference>
<organism evidence="7 8">
    <name type="scientific">Canna indica</name>
    <name type="common">Indian-shot</name>
    <dbReference type="NCBI Taxonomy" id="4628"/>
    <lineage>
        <taxon>Eukaryota</taxon>
        <taxon>Viridiplantae</taxon>
        <taxon>Streptophyta</taxon>
        <taxon>Embryophyta</taxon>
        <taxon>Tracheophyta</taxon>
        <taxon>Spermatophyta</taxon>
        <taxon>Magnoliopsida</taxon>
        <taxon>Liliopsida</taxon>
        <taxon>Zingiberales</taxon>
        <taxon>Cannaceae</taxon>
        <taxon>Canna</taxon>
    </lineage>
</organism>
<keyword evidence="3" id="KW-0862">Zinc</keyword>
<keyword evidence="3" id="KW-0863">Zinc-finger</keyword>
<dbReference type="InterPro" id="IPR000679">
    <property type="entry name" value="Znf_GATA"/>
</dbReference>
<dbReference type="Pfam" id="PF00320">
    <property type="entry name" value="GATA"/>
    <property type="match status" value="1"/>
</dbReference>
<dbReference type="CDD" id="cd00202">
    <property type="entry name" value="ZnF_GATA"/>
    <property type="match status" value="1"/>
</dbReference>
<proteinExistence type="predicted"/>
<dbReference type="PROSITE" id="PS00344">
    <property type="entry name" value="GATA_ZN_FINGER_1"/>
    <property type="match status" value="1"/>
</dbReference>
<keyword evidence="3" id="KW-0479">Metal-binding</keyword>
<dbReference type="AlphaFoldDB" id="A0AAQ3KG82"/>
<sequence length="565" mass="63212">MGKVGPCRHCGVTSTPLWRNGPPEKPVLCNACGSRWRTKGSLTNYTPMHARDAQNTKELTTSKTKSLSFKATEEKLQKPKQSSNGLELENEMQYCDQNFQKFKGDMNNRSSSGSAISNSETCAVIGTTNANDMTGSSQSNVWESVVPSKKRTFLSRPKTSPVEKLTKDLFSIFHEQQSSNISGVSEEDLIYESETPLGSTEIGCGVLLIRHPNSMSVEEESEASSLSLDKYMNGSYMELAYSPVDFERKGTNNGIDKLNNLTTPVAKENARRDKSSPEKLKILLDRDSSIGSIDLTDLVNFEGFMKYLTFEEQQWLMNYLPSVDTRLPQSLRNMFKSSKFMETFSFFRQLLQEGIFDLSFSGATVEDCRTLKRFVLQDMEKSKWVEYYKKIKGRVGKGKEIEAIVPGIYNITSMKRAYDSCFRDSSETDGPMKSPKRVCKLGLSILPLDCSPQHKSGDTVSKLTKKKDGFAEDEGKFFGQRSLLLSTSDMCSMLVPSQFTADSSDHDLLLDVPCNASFPEAELLCHHWKEKTILNGSPGESAAEIEESFSSFQSPNISNKLTVHR</sequence>
<feature type="region of interest" description="Disordered" evidence="4">
    <location>
        <begin position="43"/>
        <end position="85"/>
    </location>
</feature>
<dbReference type="PANTHER" id="PTHR46855:SF1">
    <property type="entry name" value="GATA TRANSCRIPTION FACTOR 26"/>
    <property type="match status" value="1"/>
</dbReference>
<keyword evidence="8" id="KW-1185">Reference proteome</keyword>
<dbReference type="GO" id="GO:0008270">
    <property type="term" value="F:zinc ion binding"/>
    <property type="evidence" value="ECO:0007669"/>
    <property type="project" value="UniProtKB-KW"/>
</dbReference>
<dbReference type="EMBL" id="CP136893">
    <property type="protein sequence ID" value="WOL05612.1"/>
    <property type="molecule type" value="Genomic_DNA"/>
</dbReference>
<dbReference type="InterPro" id="IPR013088">
    <property type="entry name" value="Znf_NHR/GATA"/>
</dbReference>
<evidence type="ECO:0000259" key="5">
    <source>
        <dbReference type="PROSITE" id="PS50114"/>
    </source>
</evidence>
<dbReference type="SMART" id="SM00401">
    <property type="entry name" value="ZnF_GATA"/>
    <property type="match status" value="1"/>
</dbReference>
<keyword evidence="2" id="KW-0539">Nucleus</keyword>
<evidence type="ECO:0000256" key="1">
    <source>
        <dbReference type="ARBA" id="ARBA00004123"/>
    </source>
</evidence>
<dbReference type="SUPFAM" id="SSF57716">
    <property type="entry name" value="Glucocorticoid receptor-like (DNA-binding domain)"/>
    <property type="match status" value="1"/>
</dbReference>
<evidence type="ECO:0000256" key="4">
    <source>
        <dbReference type="SAM" id="MobiDB-lite"/>
    </source>
</evidence>
<dbReference type="Gene3D" id="3.30.50.10">
    <property type="entry name" value="Erythroid Transcription Factor GATA-1, subunit A"/>
    <property type="match status" value="1"/>
</dbReference>
<feature type="compositionally biased region" description="Low complexity" evidence="4">
    <location>
        <begin position="56"/>
        <end position="70"/>
    </location>
</feature>
<accession>A0AAQ3KG82</accession>
<gene>
    <name evidence="7" type="ORF">Cni_G14341</name>
</gene>
<dbReference type="Proteomes" id="UP001327560">
    <property type="component" value="Chromosome 4"/>
</dbReference>
<feature type="domain" description="DEUBAD" evidence="6">
    <location>
        <begin position="286"/>
        <end position="394"/>
    </location>
</feature>
<dbReference type="GO" id="GO:0043565">
    <property type="term" value="F:sequence-specific DNA binding"/>
    <property type="evidence" value="ECO:0007669"/>
    <property type="project" value="InterPro"/>
</dbReference>
<dbReference type="GO" id="GO:0006355">
    <property type="term" value="P:regulation of DNA-templated transcription"/>
    <property type="evidence" value="ECO:0007669"/>
    <property type="project" value="InterPro"/>
</dbReference>
<reference evidence="7 8" key="1">
    <citation type="submission" date="2023-10" db="EMBL/GenBank/DDBJ databases">
        <title>Chromosome-scale genome assembly provides insights into flower coloration mechanisms of Canna indica.</title>
        <authorList>
            <person name="Li C."/>
        </authorList>
    </citation>
    <scope>NUCLEOTIDE SEQUENCE [LARGE SCALE GENOMIC DNA]</scope>
    <source>
        <tissue evidence="7">Flower</tissue>
    </source>
</reference>
<dbReference type="PROSITE" id="PS50114">
    <property type="entry name" value="GATA_ZN_FINGER_2"/>
    <property type="match status" value="1"/>
</dbReference>
<feature type="domain" description="GATA-type" evidence="5">
    <location>
        <begin position="7"/>
        <end position="40"/>
    </location>
</feature>
<dbReference type="PROSITE" id="PS51916">
    <property type="entry name" value="DEUBAD"/>
    <property type="match status" value="1"/>
</dbReference>
<dbReference type="InterPro" id="IPR044867">
    <property type="entry name" value="DEUBAD_dom"/>
</dbReference>
<evidence type="ECO:0000313" key="7">
    <source>
        <dbReference type="EMBL" id="WOL05612.1"/>
    </source>
</evidence>
<evidence type="ECO:0000259" key="6">
    <source>
        <dbReference type="PROSITE" id="PS51916"/>
    </source>
</evidence>
<name>A0AAQ3KG82_9LILI</name>